<dbReference type="Proteomes" id="UP000199373">
    <property type="component" value="Unassembled WGS sequence"/>
</dbReference>
<evidence type="ECO:0000313" key="2">
    <source>
        <dbReference type="Proteomes" id="UP000199373"/>
    </source>
</evidence>
<name>A0A1I0MG60_9BACT</name>
<protein>
    <submittedName>
        <fullName evidence="1">Uncharacterized protein</fullName>
    </submittedName>
</protein>
<dbReference type="EMBL" id="FOIQ01000001">
    <property type="protein sequence ID" value="SEV87363.1"/>
    <property type="molecule type" value="Genomic_DNA"/>
</dbReference>
<organism evidence="1 2">
    <name type="scientific">Prevotella aff. ruminicola Tc2-24</name>
    <dbReference type="NCBI Taxonomy" id="81582"/>
    <lineage>
        <taxon>Bacteria</taxon>
        <taxon>Pseudomonadati</taxon>
        <taxon>Bacteroidota</taxon>
        <taxon>Bacteroidia</taxon>
        <taxon>Bacteroidales</taxon>
        <taxon>Prevotellaceae</taxon>
        <taxon>Prevotella</taxon>
    </lineage>
</organism>
<accession>A0A1I0MG60</accession>
<proteinExistence type="predicted"/>
<sequence>MYLISNRDYMGLFNKLFGKKDEQKAGGMEDFMTLIRVYFQAAMAADLGITNMAALPDLRVFKTTLKVPTVNNKLGVGERSRCKNMLKTMYGMEDEFFKEIDQSLRKHCKKIQDAQTYLLQFQGFTQDIMMLTGNLMKFKLRLPGFMKKALYSMTEKTVNDIFNKNNFSDAGVLKAVVAVREYNRRLGFSQKWVTDFVYKVVMLAKKEPKPSTTEQ</sequence>
<reference evidence="1 2" key="1">
    <citation type="submission" date="2016-10" db="EMBL/GenBank/DDBJ databases">
        <authorList>
            <person name="de Groot N.N."/>
        </authorList>
    </citation>
    <scope>NUCLEOTIDE SEQUENCE [LARGE SCALE GENOMIC DNA]</scope>
    <source>
        <strain evidence="1 2">TC2-24</strain>
    </source>
</reference>
<gene>
    <name evidence="1" type="ORF">SAMN04487850_0640</name>
</gene>
<dbReference type="AlphaFoldDB" id="A0A1I0MG60"/>
<evidence type="ECO:0000313" key="1">
    <source>
        <dbReference type="EMBL" id="SEV87363.1"/>
    </source>
</evidence>
<keyword evidence="2" id="KW-1185">Reference proteome</keyword>